<dbReference type="AlphaFoldDB" id="A0A4Y3RLB0"/>
<comment type="caution">
    <text evidence="2">The sequence shown here is derived from an EMBL/GenBank/DDBJ whole genome shotgun (WGS) entry which is preliminary data.</text>
</comment>
<gene>
    <name evidence="2" type="ORF">SGA01_33230</name>
</gene>
<dbReference type="EMBL" id="BJMN01000020">
    <property type="protein sequence ID" value="GEB57718.1"/>
    <property type="molecule type" value="Genomic_DNA"/>
</dbReference>
<proteinExistence type="predicted"/>
<dbReference type="Proteomes" id="UP000315226">
    <property type="component" value="Unassembled WGS sequence"/>
</dbReference>
<keyword evidence="1" id="KW-0472">Membrane</keyword>
<organism evidence="2 3">
    <name type="scientific">Streptomyces gardneri</name>
    <dbReference type="NCBI Taxonomy" id="66892"/>
    <lineage>
        <taxon>Bacteria</taxon>
        <taxon>Bacillati</taxon>
        <taxon>Actinomycetota</taxon>
        <taxon>Actinomycetes</taxon>
        <taxon>Kitasatosporales</taxon>
        <taxon>Streptomycetaceae</taxon>
        <taxon>Streptomyces</taxon>
    </lineage>
</organism>
<reference evidence="2 3" key="1">
    <citation type="submission" date="2019-06" db="EMBL/GenBank/DDBJ databases">
        <title>Whole genome shotgun sequence of Streptomyces gardneri NBRC 12865.</title>
        <authorList>
            <person name="Hosoyama A."/>
            <person name="Uohara A."/>
            <person name="Ohji S."/>
            <person name="Ichikawa N."/>
        </authorList>
    </citation>
    <scope>NUCLEOTIDE SEQUENCE [LARGE SCALE GENOMIC DNA]</scope>
    <source>
        <strain evidence="2 3">NBRC 12865</strain>
    </source>
</reference>
<feature type="transmembrane region" description="Helical" evidence="1">
    <location>
        <begin position="52"/>
        <end position="73"/>
    </location>
</feature>
<evidence type="ECO:0000313" key="2">
    <source>
        <dbReference type="EMBL" id="GEB57718.1"/>
    </source>
</evidence>
<sequence length="97" mass="10019">METTTTTDTPGQTPFTLRVWASFGLLLLVACLVATFMITLRDAIEGDGAGGMFIVAGFWALAAGAVAGVAALIVPRRGLVIAQYCLAIAGPFLAVMD</sequence>
<feature type="transmembrane region" description="Helical" evidence="1">
    <location>
        <begin position="79"/>
        <end position="96"/>
    </location>
</feature>
<keyword evidence="1" id="KW-1133">Transmembrane helix</keyword>
<keyword evidence="3" id="KW-1185">Reference proteome</keyword>
<keyword evidence="1" id="KW-0812">Transmembrane</keyword>
<accession>A0A4Y3RLB0</accession>
<protein>
    <submittedName>
        <fullName evidence="2">Uncharacterized protein</fullName>
    </submittedName>
</protein>
<evidence type="ECO:0000313" key="3">
    <source>
        <dbReference type="Proteomes" id="UP000315226"/>
    </source>
</evidence>
<feature type="transmembrane region" description="Helical" evidence="1">
    <location>
        <begin position="20"/>
        <end position="40"/>
    </location>
</feature>
<dbReference type="RefSeq" id="WP_141297231.1">
    <property type="nucleotide sequence ID" value="NZ_BJMN01000020.1"/>
</dbReference>
<evidence type="ECO:0000256" key="1">
    <source>
        <dbReference type="SAM" id="Phobius"/>
    </source>
</evidence>
<name>A0A4Y3RLB0_9ACTN</name>